<keyword evidence="3" id="KW-1185">Reference proteome</keyword>
<gene>
    <name evidence="2" type="ORF">D5R81_09625</name>
</gene>
<name>A0A3A6UC91_9GAMM</name>
<dbReference type="SUPFAM" id="SSF52540">
    <property type="entry name" value="P-loop containing nucleoside triphosphate hydrolases"/>
    <property type="match status" value="1"/>
</dbReference>
<proteinExistence type="predicted"/>
<organism evidence="2 3">
    <name type="scientific">Parashewanella spongiae</name>
    <dbReference type="NCBI Taxonomy" id="342950"/>
    <lineage>
        <taxon>Bacteria</taxon>
        <taxon>Pseudomonadati</taxon>
        <taxon>Pseudomonadota</taxon>
        <taxon>Gammaproteobacteria</taxon>
        <taxon>Alteromonadales</taxon>
        <taxon>Shewanellaceae</taxon>
        <taxon>Parashewanella</taxon>
    </lineage>
</organism>
<dbReference type="GO" id="GO:0005524">
    <property type="term" value="F:ATP binding"/>
    <property type="evidence" value="ECO:0007669"/>
    <property type="project" value="UniProtKB-KW"/>
</dbReference>
<dbReference type="OrthoDB" id="9815944at2"/>
<feature type="domain" description="ATPase AAA-type core" evidence="1">
    <location>
        <begin position="31"/>
        <end position="106"/>
    </location>
</feature>
<dbReference type="RefSeq" id="WP_121853430.1">
    <property type="nucleotide sequence ID" value="NZ_ML064637.1"/>
</dbReference>
<protein>
    <submittedName>
        <fullName evidence="2">ATP-binding protein</fullName>
    </submittedName>
</protein>
<accession>A0A3A6UC91</accession>
<dbReference type="InterPro" id="IPR003959">
    <property type="entry name" value="ATPase_AAA_core"/>
</dbReference>
<dbReference type="Gene3D" id="3.40.50.300">
    <property type="entry name" value="P-loop containing nucleotide triphosphate hydrolases"/>
    <property type="match status" value="1"/>
</dbReference>
<reference evidence="2 3" key="1">
    <citation type="submission" date="2018-09" db="EMBL/GenBank/DDBJ databases">
        <title>Phylogeny of the Shewanellaceae, and recommendation for two new genera, Pseudoshewanella and Parashewanella.</title>
        <authorList>
            <person name="Wang G."/>
        </authorList>
    </citation>
    <scope>NUCLEOTIDE SEQUENCE [LARGE SCALE GENOMIC DNA]</scope>
    <source>
        <strain evidence="2 3">KCTC 22492</strain>
    </source>
</reference>
<dbReference type="InterPro" id="IPR027417">
    <property type="entry name" value="P-loop_NTPase"/>
</dbReference>
<dbReference type="EMBL" id="QYYH01000050">
    <property type="protein sequence ID" value="RJY16339.1"/>
    <property type="molecule type" value="Genomic_DNA"/>
</dbReference>
<dbReference type="InterPro" id="IPR051396">
    <property type="entry name" value="Bact_Antivir_Def_Nuclease"/>
</dbReference>
<dbReference type="PANTHER" id="PTHR43581:SF2">
    <property type="entry name" value="EXCINUCLEASE ATPASE SUBUNIT"/>
    <property type="match status" value="1"/>
</dbReference>
<dbReference type="Proteomes" id="UP000273022">
    <property type="component" value="Unassembled WGS sequence"/>
</dbReference>
<dbReference type="Pfam" id="PF13304">
    <property type="entry name" value="AAA_21"/>
    <property type="match status" value="1"/>
</dbReference>
<dbReference type="PANTHER" id="PTHR43581">
    <property type="entry name" value="ATP/GTP PHOSPHATASE"/>
    <property type="match status" value="1"/>
</dbReference>
<dbReference type="GO" id="GO:0016887">
    <property type="term" value="F:ATP hydrolysis activity"/>
    <property type="evidence" value="ECO:0007669"/>
    <property type="project" value="InterPro"/>
</dbReference>
<evidence type="ECO:0000313" key="3">
    <source>
        <dbReference type="Proteomes" id="UP000273022"/>
    </source>
</evidence>
<dbReference type="AlphaFoldDB" id="A0A3A6UC91"/>
<sequence>MKLLFFTHIRTLLKLNLIKLSDFLLYKQNWKELSLQKASSGEQCMLLIMLGIAGHITDHSLIFIDEPEISMHPKWQEEFMPMLVKAFSQYKNCQFFIATHSPQIISNVSDENCFVTSLTKNEIYPSSFFRNRSSDFQLTELFDAPGYRNEYISRLAFGLLSKVKKQKAVTDDDKVNLEKLLGFIPLLEKDDPIHDLILSIKEVLEFYASNK</sequence>
<keyword evidence="2" id="KW-0067">ATP-binding</keyword>
<evidence type="ECO:0000313" key="2">
    <source>
        <dbReference type="EMBL" id="RJY16339.1"/>
    </source>
</evidence>
<keyword evidence="2" id="KW-0547">Nucleotide-binding</keyword>
<evidence type="ECO:0000259" key="1">
    <source>
        <dbReference type="Pfam" id="PF13304"/>
    </source>
</evidence>
<comment type="caution">
    <text evidence="2">The sequence shown here is derived from an EMBL/GenBank/DDBJ whole genome shotgun (WGS) entry which is preliminary data.</text>
</comment>